<evidence type="ECO:0000313" key="2">
    <source>
        <dbReference type="EMBL" id="QHT14619.1"/>
    </source>
</evidence>
<protein>
    <submittedName>
        <fullName evidence="2">Uncharacterized protein</fullName>
    </submittedName>
</protein>
<dbReference type="EMBL" id="MN739587">
    <property type="protein sequence ID" value="QHT14619.1"/>
    <property type="molecule type" value="Genomic_DNA"/>
</dbReference>
<reference evidence="2" key="1">
    <citation type="journal article" date="2020" name="Nature">
        <title>Giant virus diversity and host interactions through global metagenomics.</title>
        <authorList>
            <person name="Schulz F."/>
            <person name="Roux S."/>
            <person name="Paez-Espino D."/>
            <person name="Jungbluth S."/>
            <person name="Walsh D.A."/>
            <person name="Denef V.J."/>
            <person name="McMahon K.D."/>
            <person name="Konstantinidis K.T."/>
            <person name="Eloe-Fadrosh E.A."/>
            <person name="Kyrpides N.C."/>
            <person name="Woyke T."/>
        </authorList>
    </citation>
    <scope>NUCLEOTIDE SEQUENCE</scope>
    <source>
        <strain evidence="2">GVMAG-M-3300023174-141</strain>
    </source>
</reference>
<proteinExistence type="predicted"/>
<name>A0A6C0DF79_9ZZZZ</name>
<sequence length="208" mass="24264">MSNNTLTPAQRYQKKYPLPYRNENGLKSFMEQKKAANNGKPNHERYFDPRSFEEIEKERKERQQRQPNAVVFESPALKEELQPFTPYAPAQASHPEVKPYVEPPFASYAPAHALELKPYVAPPFTSYVPSQASELKPFVAPQFTLPPYQGQNKRRILSDEEMQIKLNELMKRLPPAKLPIGKGGRRTRHKKRTLAKRKLRKTLRNKRR</sequence>
<feature type="region of interest" description="Disordered" evidence="1">
    <location>
        <begin position="175"/>
        <end position="208"/>
    </location>
</feature>
<dbReference type="AlphaFoldDB" id="A0A6C0DF79"/>
<feature type="compositionally biased region" description="Polar residues" evidence="1">
    <location>
        <begin position="1"/>
        <end position="10"/>
    </location>
</feature>
<organism evidence="2">
    <name type="scientific">viral metagenome</name>
    <dbReference type="NCBI Taxonomy" id="1070528"/>
    <lineage>
        <taxon>unclassified sequences</taxon>
        <taxon>metagenomes</taxon>
        <taxon>organismal metagenomes</taxon>
    </lineage>
</organism>
<accession>A0A6C0DF79</accession>
<feature type="region of interest" description="Disordered" evidence="1">
    <location>
        <begin position="1"/>
        <end position="74"/>
    </location>
</feature>
<feature type="compositionally biased region" description="Basic residues" evidence="1">
    <location>
        <begin position="183"/>
        <end position="208"/>
    </location>
</feature>
<evidence type="ECO:0000256" key="1">
    <source>
        <dbReference type="SAM" id="MobiDB-lite"/>
    </source>
</evidence>
<feature type="compositionally biased region" description="Basic and acidic residues" evidence="1">
    <location>
        <begin position="41"/>
        <end position="64"/>
    </location>
</feature>